<dbReference type="Proteomes" id="UP000055024">
    <property type="component" value="Unassembled WGS sequence"/>
</dbReference>
<protein>
    <submittedName>
        <fullName evidence="2">Uncharacterized protein</fullName>
    </submittedName>
</protein>
<evidence type="ECO:0000313" key="2">
    <source>
        <dbReference type="EMBL" id="KRZ11490.1"/>
    </source>
</evidence>
<comment type="caution">
    <text evidence="2">The sequence shown here is derived from an EMBL/GenBank/DDBJ whole genome shotgun (WGS) entry which is preliminary data.</text>
</comment>
<feature type="region of interest" description="Disordered" evidence="1">
    <location>
        <begin position="36"/>
        <end position="78"/>
    </location>
</feature>
<name>A0A0V1HN03_9BILA</name>
<dbReference type="OrthoDB" id="5930447at2759"/>
<organism evidence="2 3">
    <name type="scientific">Trichinella zimbabwensis</name>
    <dbReference type="NCBI Taxonomy" id="268475"/>
    <lineage>
        <taxon>Eukaryota</taxon>
        <taxon>Metazoa</taxon>
        <taxon>Ecdysozoa</taxon>
        <taxon>Nematoda</taxon>
        <taxon>Enoplea</taxon>
        <taxon>Dorylaimia</taxon>
        <taxon>Trichinellida</taxon>
        <taxon>Trichinellidae</taxon>
        <taxon>Trichinella</taxon>
    </lineage>
</organism>
<proteinExistence type="predicted"/>
<sequence length="78" mass="8692">MQEVVAQYTDEYNNGRGTLEQFLEALMVKRKEALQPGSWSTAAPVPRFQTLDPDWSTSPDMSGHDQTSAFKLAQSKTA</sequence>
<evidence type="ECO:0000256" key="1">
    <source>
        <dbReference type="SAM" id="MobiDB-lite"/>
    </source>
</evidence>
<keyword evidence="3" id="KW-1185">Reference proteome</keyword>
<gene>
    <name evidence="2" type="ORF">T11_8860</name>
</gene>
<evidence type="ECO:0000313" key="3">
    <source>
        <dbReference type="Proteomes" id="UP000055024"/>
    </source>
</evidence>
<feature type="compositionally biased region" description="Polar residues" evidence="1">
    <location>
        <begin position="55"/>
        <end position="78"/>
    </location>
</feature>
<dbReference type="AlphaFoldDB" id="A0A0V1HN03"/>
<reference evidence="2 3" key="1">
    <citation type="submission" date="2015-01" db="EMBL/GenBank/DDBJ databases">
        <title>Evolution of Trichinella species and genotypes.</title>
        <authorList>
            <person name="Korhonen P.K."/>
            <person name="Edoardo P."/>
            <person name="Giuseppe L.R."/>
            <person name="Gasser R.B."/>
        </authorList>
    </citation>
    <scope>NUCLEOTIDE SEQUENCE [LARGE SCALE GENOMIC DNA]</scope>
    <source>
        <strain evidence="2">ISS1029</strain>
    </source>
</reference>
<dbReference type="EMBL" id="JYDP01000049">
    <property type="protein sequence ID" value="KRZ11490.1"/>
    <property type="molecule type" value="Genomic_DNA"/>
</dbReference>
<accession>A0A0V1HN03</accession>